<protein>
    <submittedName>
        <fullName evidence="3">Uncharacterized protein</fullName>
    </submittedName>
</protein>
<evidence type="ECO:0000256" key="2">
    <source>
        <dbReference type="ARBA" id="ARBA00022763"/>
    </source>
</evidence>
<dbReference type="KEGG" id="soa:G3M56_008755"/>
<gene>
    <name evidence="3" type="ORF">G3M56_008755</name>
</gene>
<keyword evidence="4" id="KW-1185">Reference proteome</keyword>
<dbReference type="EMBL" id="CP066776">
    <property type="protein sequence ID" value="QQL43983.1"/>
    <property type="molecule type" value="Genomic_DNA"/>
</dbReference>
<keyword evidence="2" id="KW-0227">DNA damage</keyword>
<dbReference type="Pfam" id="PF00817">
    <property type="entry name" value="IMS"/>
    <property type="match status" value="1"/>
</dbReference>
<dbReference type="InterPro" id="IPR050356">
    <property type="entry name" value="SulA_CellDiv_inhibitor"/>
</dbReference>
<dbReference type="GO" id="GO:0003684">
    <property type="term" value="F:damaged DNA binding"/>
    <property type="evidence" value="ECO:0007669"/>
    <property type="project" value="InterPro"/>
</dbReference>
<sequence>MFAAIHIPQLPLVVRIHTESDWDDHHRPVLLDQPVVLLNLDDPESTTERQRDRAHVLHANDFAHTQFGIEPGMTTTRALARCPDELILFTRRPDLEKETHLALLAAANDLSPDLESTTTGSVIADLSTLPDALRSPRDWTTHAIDSVLARLGLPIHLAIATTPDLALLAATAGPPLATTYNPYQQRTPQAAAVTNPSEFSPIPISHLPGLLEYCGIPSDTAAELTSLFLSWGLRTIGDFTALPRTGLADRLGSAAAWLHDTLTARHCRLLKLFHPADSLARHTDLEFPIHDTEPLLFLLGRMLGTVCARLESSHQHVAQLHLALHYESAQRPPYEHTINLPEPTANRSHLLDALHYHLESFTASAPISGVTLDATPVVRSAKQQQLFERALKDPARFAITLTKLEALLGKGRIGAPVTDNSHRPDTASACPWFLHQPAMKQPELTPEMTCGIPLRRFRPPIPITVATESTPNSPHPVPTAVLSGPVTGAIRARRGPTLISGHWWDPTSRWHHTEWDVELPRQSLVRITHHNHQWHLAGTY</sequence>
<dbReference type="InterPro" id="IPR043502">
    <property type="entry name" value="DNA/RNA_pol_sf"/>
</dbReference>
<comment type="similarity">
    <text evidence="1">Belongs to the DNA polymerase type-Y family.</text>
</comment>
<reference evidence="3 4" key="1">
    <citation type="submission" date="2020-12" db="EMBL/GenBank/DDBJ databases">
        <title>Sulforoseuscoccus oceanibium gen. nov., sp. nov., a representative of the phylum Verrucomicrobia with special cytoplasmic membrane, and proposal of Sulforoseuscoccusaceae fam. nov.</title>
        <authorList>
            <person name="Xi F."/>
        </authorList>
    </citation>
    <scope>NUCLEOTIDE SEQUENCE [LARGE SCALE GENOMIC DNA]</scope>
    <source>
        <strain evidence="3 4">T37</strain>
    </source>
</reference>
<dbReference type="InterPro" id="IPR043128">
    <property type="entry name" value="Rev_trsase/Diguanyl_cyclase"/>
</dbReference>
<dbReference type="InterPro" id="IPR001126">
    <property type="entry name" value="UmuC"/>
</dbReference>
<name>A0A6B3LBS6_9BACT</name>
<dbReference type="SUPFAM" id="SSF56672">
    <property type="entry name" value="DNA/RNA polymerases"/>
    <property type="match status" value="1"/>
</dbReference>
<dbReference type="Gene3D" id="3.40.1170.60">
    <property type="match status" value="1"/>
</dbReference>
<evidence type="ECO:0000313" key="3">
    <source>
        <dbReference type="EMBL" id="QQL43983.1"/>
    </source>
</evidence>
<dbReference type="InterPro" id="IPR017961">
    <property type="entry name" value="DNA_pol_Y-fam_little_finger"/>
</dbReference>
<evidence type="ECO:0000313" key="4">
    <source>
        <dbReference type="Proteomes" id="UP000475117"/>
    </source>
</evidence>
<proteinExistence type="inferred from homology"/>
<dbReference type="PANTHER" id="PTHR35369:SF2">
    <property type="entry name" value="BLR3025 PROTEIN"/>
    <property type="match status" value="1"/>
</dbReference>
<dbReference type="Proteomes" id="UP000475117">
    <property type="component" value="Chromosome"/>
</dbReference>
<dbReference type="AlphaFoldDB" id="A0A6B3LBS6"/>
<dbReference type="PANTHER" id="PTHR35369">
    <property type="entry name" value="BLR3025 PROTEIN-RELATED"/>
    <property type="match status" value="1"/>
</dbReference>
<dbReference type="Gene3D" id="3.30.70.270">
    <property type="match status" value="1"/>
</dbReference>
<evidence type="ECO:0000256" key="1">
    <source>
        <dbReference type="ARBA" id="ARBA00010945"/>
    </source>
</evidence>
<dbReference type="Pfam" id="PF11799">
    <property type="entry name" value="IMS_C"/>
    <property type="match status" value="1"/>
</dbReference>
<dbReference type="GO" id="GO:0006281">
    <property type="term" value="P:DNA repair"/>
    <property type="evidence" value="ECO:0007669"/>
    <property type="project" value="InterPro"/>
</dbReference>
<organism evidence="3 4">
    <name type="scientific">Sulfuriroseicoccus oceanibius</name>
    <dbReference type="NCBI Taxonomy" id="2707525"/>
    <lineage>
        <taxon>Bacteria</taxon>
        <taxon>Pseudomonadati</taxon>
        <taxon>Verrucomicrobiota</taxon>
        <taxon>Verrucomicrobiia</taxon>
        <taxon>Verrucomicrobiales</taxon>
        <taxon>Verrucomicrobiaceae</taxon>
        <taxon>Sulfuriroseicoccus</taxon>
    </lineage>
</organism>
<dbReference type="PROSITE" id="PS50173">
    <property type="entry name" value="UMUC"/>
    <property type="match status" value="1"/>
</dbReference>
<accession>A0A6B3LBS6</accession>
<dbReference type="RefSeq" id="WP_164363459.1">
    <property type="nucleotide sequence ID" value="NZ_CP066776.1"/>
</dbReference>